<dbReference type="Proteomes" id="UP001334248">
    <property type="component" value="Unassembled WGS sequence"/>
</dbReference>
<dbReference type="Gene3D" id="3.30.710.10">
    <property type="entry name" value="Potassium Channel Kv1.1, Chain A"/>
    <property type="match status" value="1"/>
</dbReference>
<dbReference type="EMBL" id="JAVHJV010000001">
    <property type="protein sequence ID" value="KAK5946978.1"/>
    <property type="molecule type" value="Genomic_DNA"/>
</dbReference>
<name>A0ABR0S2B2_9EURO</name>
<dbReference type="PANTHER" id="PTHR47843:SF2">
    <property type="entry name" value="BTB DOMAIN-CONTAINING PROTEIN"/>
    <property type="match status" value="1"/>
</dbReference>
<evidence type="ECO:0000313" key="1">
    <source>
        <dbReference type="EMBL" id="KAK5946978.1"/>
    </source>
</evidence>
<reference evidence="1 2" key="1">
    <citation type="journal article" date="2023" name="Res Sq">
        <title>Genomic and morphological characterization of Knufia obscura isolated from the Mars 2020 spacecraft assembly facility.</title>
        <authorList>
            <person name="Chander A.M."/>
            <person name="Teixeira M.M."/>
            <person name="Singh N.K."/>
            <person name="Williams M.P."/>
            <person name="Parker C.W."/>
            <person name="Leo P."/>
            <person name="Stajich J.E."/>
            <person name="Torok T."/>
            <person name="Tighe S."/>
            <person name="Mason C.E."/>
            <person name="Venkateswaran K."/>
        </authorList>
    </citation>
    <scope>NUCLEOTIDE SEQUENCE [LARGE SCALE GENOMIC DNA]</scope>
    <source>
        <strain evidence="1 2">CCFEE 5817</strain>
    </source>
</reference>
<dbReference type="GeneID" id="89994573"/>
<organism evidence="1 2">
    <name type="scientific">Knufia obscura</name>
    <dbReference type="NCBI Taxonomy" id="1635080"/>
    <lineage>
        <taxon>Eukaryota</taxon>
        <taxon>Fungi</taxon>
        <taxon>Dikarya</taxon>
        <taxon>Ascomycota</taxon>
        <taxon>Pezizomycotina</taxon>
        <taxon>Eurotiomycetes</taxon>
        <taxon>Chaetothyriomycetidae</taxon>
        <taxon>Chaetothyriales</taxon>
        <taxon>Trichomeriaceae</taxon>
        <taxon>Knufia</taxon>
    </lineage>
</organism>
<proteinExistence type="predicted"/>
<sequence length="285" mass="32666">MTPSPKTEFQQSAAKHNGFASELFTIIAGPSKGELHVPKDILTEVPYFEGALRSGRFSESHNKTFILPDDDPDAISEVFYSSYGDQVSKASKLPELYSTSPYTHEERSKVYALVKAYITADKLMAFKAKNIFYKELVLYHRSRLVDPRNITLLSRSDLVQSSLFVFLICELATRFNTENQSQIFAWQAFDLRMPWFEEARQEMSREDLFWLLDAIDAMKGCNPPPSRSLMWRNGADIEEVFKQDADGQVLEAEEPYLHDPSTILHRLRQYCRGVRGSISEIGRDD</sequence>
<comment type="caution">
    <text evidence="1">The sequence shown here is derived from an EMBL/GenBank/DDBJ whole genome shotgun (WGS) entry which is preliminary data.</text>
</comment>
<dbReference type="RefSeq" id="XP_064735068.1">
    <property type="nucleotide sequence ID" value="XM_064869571.1"/>
</dbReference>
<dbReference type="InterPro" id="IPR011333">
    <property type="entry name" value="SKP1/BTB/POZ_sf"/>
</dbReference>
<evidence type="ECO:0008006" key="3">
    <source>
        <dbReference type="Google" id="ProtNLM"/>
    </source>
</evidence>
<accession>A0ABR0S2B2</accession>
<evidence type="ECO:0000313" key="2">
    <source>
        <dbReference type="Proteomes" id="UP001334248"/>
    </source>
</evidence>
<protein>
    <recommendedName>
        <fullName evidence="3">BTB domain-containing protein</fullName>
    </recommendedName>
</protein>
<dbReference type="PANTHER" id="PTHR47843">
    <property type="entry name" value="BTB DOMAIN-CONTAINING PROTEIN-RELATED"/>
    <property type="match status" value="1"/>
</dbReference>
<gene>
    <name evidence="1" type="ORF">PMZ80_001124</name>
</gene>
<keyword evidence="2" id="KW-1185">Reference proteome</keyword>